<comment type="caution">
    <text evidence="3">The sequence shown here is derived from an EMBL/GenBank/DDBJ whole genome shotgun (WGS) entry which is preliminary data.</text>
</comment>
<evidence type="ECO:0000259" key="2">
    <source>
        <dbReference type="PROSITE" id="PS51084"/>
    </source>
</evidence>
<reference evidence="3" key="1">
    <citation type="journal article" date="2024" name="Gigascience">
        <title>Chromosome-level genome of the poultry shaft louse Menopon gallinae provides insight into the host-switching and adaptive evolution of parasitic lice.</title>
        <authorList>
            <person name="Xu Y."/>
            <person name="Ma L."/>
            <person name="Liu S."/>
            <person name="Liang Y."/>
            <person name="Liu Q."/>
            <person name="He Z."/>
            <person name="Tian L."/>
            <person name="Duan Y."/>
            <person name="Cai W."/>
            <person name="Li H."/>
            <person name="Song F."/>
        </authorList>
    </citation>
    <scope>NUCLEOTIDE SEQUENCE</scope>
    <source>
        <strain evidence="3">Cailab_2023a</strain>
    </source>
</reference>
<dbReference type="GO" id="GO:0003824">
    <property type="term" value="F:catalytic activity"/>
    <property type="evidence" value="ECO:0007669"/>
    <property type="project" value="InterPro"/>
</dbReference>
<protein>
    <recommendedName>
        <fullName evidence="2">HIT domain-containing protein</fullName>
    </recommendedName>
</protein>
<dbReference type="EMBL" id="JARGDH010000006">
    <property type="protein sequence ID" value="KAL0265783.1"/>
    <property type="molecule type" value="Genomic_DNA"/>
</dbReference>
<dbReference type="InterPro" id="IPR029071">
    <property type="entry name" value="Ubiquitin-like_domsf"/>
</dbReference>
<gene>
    <name evidence="3" type="ORF">PYX00_011498</name>
</gene>
<dbReference type="PANTHER" id="PTHR46243">
    <property type="entry name" value="BIS(5'-ADENOSYL)-TRIPHOSPHATASE"/>
    <property type="match status" value="1"/>
</dbReference>
<dbReference type="SUPFAM" id="SSF54236">
    <property type="entry name" value="Ubiquitin-like"/>
    <property type="match status" value="1"/>
</dbReference>
<evidence type="ECO:0000313" key="3">
    <source>
        <dbReference type="EMBL" id="KAL0265783.1"/>
    </source>
</evidence>
<feature type="short sequence motif" description="Histidine triad motif" evidence="1">
    <location>
        <begin position="281"/>
        <end position="285"/>
    </location>
</feature>
<evidence type="ECO:0000256" key="1">
    <source>
        <dbReference type="PROSITE-ProRule" id="PRU00464"/>
    </source>
</evidence>
<feature type="domain" description="HIT" evidence="2">
    <location>
        <begin position="191"/>
        <end position="296"/>
    </location>
</feature>
<dbReference type="InterPro" id="IPR036265">
    <property type="entry name" value="HIT-like_sf"/>
</dbReference>
<dbReference type="PROSITE" id="PS51084">
    <property type="entry name" value="HIT_2"/>
    <property type="match status" value="1"/>
</dbReference>
<accession>A0AAW2H7S6</accession>
<sequence length="337" mass="38736">MVQDVKTESQLLDILKKQGFNEEIITKAMQGTSSRCLDDIIDYIEEYQKLHKQDPEFEAKEKKLEDDIRKKREESLKNQMYLQKLREQIKADQQEREQMARQKIETDVVKSEAITDFGECTIKVRYDGRFCIMHFKKTNTTADLLKKIEADFGLKSFKLFLVHPPVEVVASERTLEEIAPMKGFTTSPDAGFIFGGHPVSGSHIVFQTELSVLFVNLRPFQPNHLLVSPRFPHKRLEDLSKEECTDLFGSVRLATIVLSRTYSGTTIGIQDGLHAGQSVHHVHVHVVPRSCEQIRVLLDVERKNRSFVEMHEEASYLRSLFADAHRRLLHGVQADSC</sequence>
<dbReference type="PROSITE" id="PS00892">
    <property type="entry name" value="HIT_1"/>
    <property type="match status" value="1"/>
</dbReference>
<dbReference type="InterPro" id="IPR019808">
    <property type="entry name" value="Histidine_triad_CS"/>
</dbReference>
<dbReference type="AlphaFoldDB" id="A0AAW2H7S6"/>
<proteinExistence type="predicted"/>
<dbReference type="Gene3D" id="3.30.428.10">
    <property type="entry name" value="HIT-like"/>
    <property type="match status" value="1"/>
</dbReference>
<organism evidence="3">
    <name type="scientific">Menopon gallinae</name>
    <name type="common">poultry shaft louse</name>
    <dbReference type="NCBI Taxonomy" id="328185"/>
    <lineage>
        <taxon>Eukaryota</taxon>
        <taxon>Metazoa</taxon>
        <taxon>Ecdysozoa</taxon>
        <taxon>Arthropoda</taxon>
        <taxon>Hexapoda</taxon>
        <taxon>Insecta</taxon>
        <taxon>Pterygota</taxon>
        <taxon>Neoptera</taxon>
        <taxon>Paraneoptera</taxon>
        <taxon>Psocodea</taxon>
        <taxon>Troctomorpha</taxon>
        <taxon>Phthiraptera</taxon>
        <taxon>Amblycera</taxon>
        <taxon>Menoponidae</taxon>
        <taxon>Menopon</taxon>
    </lineage>
</organism>
<dbReference type="SUPFAM" id="SSF54197">
    <property type="entry name" value="HIT-like"/>
    <property type="match status" value="1"/>
</dbReference>
<dbReference type="InterPro" id="IPR011146">
    <property type="entry name" value="HIT-like"/>
</dbReference>
<dbReference type="PANTHER" id="PTHR46243:SF1">
    <property type="entry name" value="BIS(5'-ADENOSYL)-TRIPHOSPHATASE"/>
    <property type="match status" value="1"/>
</dbReference>
<dbReference type="InterPro" id="IPR051884">
    <property type="entry name" value="Bis(5'-adenosyl)-TPase_reg"/>
</dbReference>
<dbReference type="Pfam" id="PF01230">
    <property type="entry name" value="HIT"/>
    <property type="match status" value="1"/>
</dbReference>
<name>A0AAW2H7S6_9NEOP</name>